<evidence type="ECO:0000313" key="3">
    <source>
        <dbReference type="EMBL" id="KAF4307258.1"/>
    </source>
</evidence>
<protein>
    <submittedName>
        <fullName evidence="3">Integral membrane protein</fullName>
    </submittedName>
</protein>
<feature type="transmembrane region" description="Helical" evidence="2">
    <location>
        <begin position="216"/>
        <end position="234"/>
    </location>
</feature>
<keyword evidence="2" id="KW-0472">Membrane</keyword>
<sequence>MEFKQPHGNGNPYPDQIMPFVPKGLLGIIPFHRIVNKGWVTGNEFIGENQNFTTQWVECFYPVSGTYATTPRFIYYIFLLGGFMPDCLIACLEYIEYRTANKKRVWLENLKWLKNPIRIDWLQETALGLAMAYSSTTAIHAIIMAASWKMAAPDELFDKSKHEIVQVEGNWTGTYETSTNLTYSHNNVTLPNGTAVFNDHLWMPLLPMVRDHDADPVLSVVGSAFLLFLPLNFWSRKIREKKFKIMRYYWGILITVGFIAALIYENFAVFSNMWQLRFCPAEQQDKLPIVNRLDNYSDFAGPWHPVYALAFWYSVSFIVIYLSWRMFSKPLELEQVVGPSNNKIRNFGEQVWSLWRDKEDPSAVSPGGPERVSEEEQTTSPTYHVRNKWLRRGIALCLTMTLVFTAVLSLLVWLFFVTYFEWKIFTLDDVGRENMRHIGQWGFLVSTMLGIITPGLVALGELLEKRWAKEGTKVQKEAQNSTQEE</sequence>
<dbReference type="AlphaFoldDB" id="A0A8H4N4U6"/>
<evidence type="ECO:0000256" key="2">
    <source>
        <dbReference type="SAM" id="Phobius"/>
    </source>
</evidence>
<feature type="transmembrane region" description="Helical" evidence="2">
    <location>
        <begin position="394"/>
        <end position="420"/>
    </location>
</feature>
<feature type="transmembrane region" description="Helical" evidence="2">
    <location>
        <begin position="73"/>
        <end position="95"/>
    </location>
</feature>
<dbReference type="OrthoDB" id="3021074at2759"/>
<feature type="region of interest" description="Disordered" evidence="1">
    <location>
        <begin position="359"/>
        <end position="379"/>
    </location>
</feature>
<comment type="caution">
    <text evidence="3">The sequence shown here is derived from an EMBL/GenBank/DDBJ whole genome shotgun (WGS) entry which is preliminary data.</text>
</comment>
<feature type="transmembrane region" description="Helical" evidence="2">
    <location>
        <begin position="126"/>
        <end position="148"/>
    </location>
</feature>
<reference evidence="3" key="1">
    <citation type="submission" date="2020-04" db="EMBL/GenBank/DDBJ databases">
        <title>Genome Assembly and Annotation of Botryosphaeria dothidea sdau 11-99, a Latent Pathogen of Apple Fruit Ring Rot in China.</title>
        <authorList>
            <person name="Yu C."/>
            <person name="Diao Y."/>
            <person name="Lu Q."/>
            <person name="Zhao J."/>
            <person name="Cui S."/>
            <person name="Peng C."/>
            <person name="He B."/>
            <person name="Liu H."/>
        </authorList>
    </citation>
    <scope>NUCLEOTIDE SEQUENCE [LARGE SCALE GENOMIC DNA]</scope>
    <source>
        <strain evidence="3">Sdau11-99</strain>
    </source>
</reference>
<organism evidence="3 4">
    <name type="scientific">Botryosphaeria dothidea</name>
    <dbReference type="NCBI Taxonomy" id="55169"/>
    <lineage>
        <taxon>Eukaryota</taxon>
        <taxon>Fungi</taxon>
        <taxon>Dikarya</taxon>
        <taxon>Ascomycota</taxon>
        <taxon>Pezizomycotina</taxon>
        <taxon>Dothideomycetes</taxon>
        <taxon>Dothideomycetes incertae sedis</taxon>
        <taxon>Botryosphaeriales</taxon>
        <taxon>Botryosphaeriaceae</taxon>
        <taxon>Botryosphaeria</taxon>
    </lineage>
</organism>
<evidence type="ECO:0000313" key="4">
    <source>
        <dbReference type="Proteomes" id="UP000572817"/>
    </source>
</evidence>
<accession>A0A8H4N4U6</accession>
<name>A0A8H4N4U6_9PEZI</name>
<gene>
    <name evidence="3" type="ORF">GTA08_BOTSDO05924</name>
</gene>
<keyword evidence="2" id="KW-1133">Transmembrane helix</keyword>
<feature type="transmembrane region" description="Helical" evidence="2">
    <location>
        <begin position="306"/>
        <end position="324"/>
    </location>
</feature>
<feature type="transmembrane region" description="Helical" evidence="2">
    <location>
        <begin position="440"/>
        <end position="463"/>
    </location>
</feature>
<evidence type="ECO:0000256" key="1">
    <source>
        <dbReference type="SAM" id="MobiDB-lite"/>
    </source>
</evidence>
<dbReference type="Proteomes" id="UP000572817">
    <property type="component" value="Unassembled WGS sequence"/>
</dbReference>
<keyword evidence="2" id="KW-0812">Transmembrane</keyword>
<keyword evidence="4" id="KW-1185">Reference proteome</keyword>
<feature type="transmembrane region" description="Helical" evidence="2">
    <location>
        <begin position="246"/>
        <end position="264"/>
    </location>
</feature>
<proteinExistence type="predicted"/>
<dbReference type="EMBL" id="WWBZ02000033">
    <property type="protein sequence ID" value="KAF4307258.1"/>
    <property type="molecule type" value="Genomic_DNA"/>
</dbReference>